<protein>
    <submittedName>
        <fullName evidence="2">Uncharacterized protein</fullName>
    </submittedName>
</protein>
<proteinExistence type="predicted"/>
<dbReference type="RefSeq" id="WP_205087667.1">
    <property type="nucleotide sequence ID" value="NZ_JACJLA010000006.1"/>
</dbReference>
<dbReference type="EMBL" id="JACJLA010000006">
    <property type="protein sequence ID" value="MBM6912565.1"/>
    <property type="molecule type" value="Genomic_DNA"/>
</dbReference>
<sequence>MKLMTTVKELRNVTPTQLLATNLCLDGVNGLVRWSRREKSRTRKLFVTLSVLQLVVSVALLWLGRKK</sequence>
<keyword evidence="3" id="KW-1185">Reference proteome</keyword>
<keyword evidence="1" id="KW-1133">Transmembrane helix</keyword>
<evidence type="ECO:0000256" key="1">
    <source>
        <dbReference type="SAM" id="Phobius"/>
    </source>
</evidence>
<accession>A0ABS2GGW5</accession>
<feature type="transmembrane region" description="Helical" evidence="1">
    <location>
        <begin position="45"/>
        <end position="64"/>
    </location>
</feature>
<dbReference type="Proteomes" id="UP000707138">
    <property type="component" value="Unassembled WGS sequence"/>
</dbReference>
<organism evidence="2 3">
    <name type="scientific">Veillonella magna</name>
    <dbReference type="NCBI Taxonomy" id="464322"/>
    <lineage>
        <taxon>Bacteria</taxon>
        <taxon>Bacillati</taxon>
        <taxon>Bacillota</taxon>
        <taxon>Negativicutes</taxon>
        <taxon>Veillonellales</taxon>
        <taxon>Veillonellaceae</taxon>
        <taxon>Veillonella</taxon>
    </lineage>
</organism>
<keyword evidence="1" id="KW-0472">Membrane</keyword>
<evidence type="ECO:0000313" key="3">
    <source>
        <dbReference type="Proteomes" id="UP000707138"/>
    </source>
</evidence>
<keyword evidence="1" id="KW-0812">Transmembrane</keyword>
<comment type="caution">
    <text evidence="2">The sequence shown here is derived from an EMBL/GenBank/DDBJ whole genome shotgun (WGS) entry which is preliminary data.</text>
</comment>
<gene>
    <name evidence="2" type="ORF">H6A01_04410</name>
</gene>
<name>A0ABS2GGW5_9FIRM</name>
<reference evidence="2 3" key="1">
    <citation type="journal article" date="2021" name="Sci. Rep.">
        <title>The distribution of antibiotic resistance genes in chicken gut microbiota commensals.</title>
        <authorList>
            <person name="Juricova H."/>
            <person name="Matiasovicova J."/>
            <person name="Kubasova T."/>
            <person name="Cejkova D."/>
            <person name="Rychlik I."/>
        </authorList>
    </citation>
    <scope>NUCLEOTIDE SEQUENCE [LARGE SCALE GENOMIC DNA]</scope>
    <source>
        <strain evidence="2 3">An537</strain>
    </source>
</reference>
<evidence type="ECO:0000313" key="2">
    <source>
        <dbReference type="EMBL" id="MBM6912565.1"/>
    </source>
</evidence>